<feature type="binding site" evidence="9">
    <location>
        <begin position="107"/>
        <end position="114"/>
    </location>
    <ligand>
        <name>GTP</name>
        <dbReference type="ChEBI" id="CHEBI:37565"/>
    </ligand>
</feature>
<keyword evidence="2 9" id="KW-0547">Nucleotide-binding</keyword>
<dbReference type="Pfam" id="PF00448">
    <property type="entry name" value="SRP54"/>
    <property type="match status" value="1"/>
</dbReference>
<dbReference type="KEGG" id="ftv:CH67_1610"/>
<proteinExistence type="inferred from homology"/>
<dbReference type="GO" id="GO:0003924">
    <property type="term" value="F:GTPase activity"/>
    <property type="evidence" value="ECO:0007669"/>
    <property type="project" value="UniProtKB-UniRule"/>
</dbReference>
<dbReference type="KEGG" id="ftz:CH68_1341"/>
<dbReference type="CDD" id="cd18539">
    <property type="entry name" value="SRP_G"/>
    <property type="match status" value="1"/>
</dbReference>
<evidence type="ECO:0000256" key="6">
    <source>
        <dbReference type="ARBA" id="ARBA00023135"/>
    </source>
</evidence>
<evidence type="ECO:0000256" key="7">
    <source>
        <dbReference type="ARBA" id="ARBA00023274"/>
    </source>
</evidence>
<keyword evidence="3 9" id="KW-0378">Hydrolase</keyword>
<dbReference type="GO" id="GO:0006614">
    <property type="term" value="P:SRP-dependent cotranslational protein targeting to membrane"/>
    <property type="evidence" value="ECO:0007669"/>
    <property type="project" value="InterPro"/>
</dbReference>
<comment type="similarity">
    <text evidence="1 9">Belongs to the GTP-binding SRP family. SRP54 subfamily.</text>
</comment>
<protein>
    <recommendedName>
        <fullName evidence="9">Signal recognition particle protein</fullName>
        <ecNumber evidence="9">3.6.5.4</ecNumber>
    </recommendedName>
    <alternativeName>
        <fullName evidence="9">Fifty-four homolog</fullName>
    </alternativeName>
</protein>
<dbReference type="GO" id="GO:0005525">
    <property type="term" value="F:GTP binding"/>
    <property type="evidence" value="ECO:0007669"/>
    <property type="project" value="UniProtKB-UniRule"/>
</dbReference>
<comment type="domain">
    <text evidence="9">Composed of three domains: the N-terminal N domain, which is responsible for interactions with the ribosome, the central G domain, which binds GTP, and the C-terminal M domain, which binds the RNA and the signal sequence of the RNC.</text>
</comment>
<dbReference type="InterPro" id="IPR003593">
    <property type="entry name" value="AAA+_ATPase"/>
</dbReference>
<reference evidence="12" key="1">
    <citation type="submission" date="2019-08" db="EMBL/GenBank/DDBJ databases">
        <authorList>
            <person name="Busch A."/>
        </authorList>
    </citation>
    <scope>NUCLEOTIDE SEQUENCE</scope>
    <source>
        <strain evidence="12">15T0085</strain>
        <strain evidence="11">17T1429</strain>
    </source>
</reference>
<dbReference type="Pfam" id="PF02978">
    <property type="entry name" value="SRP_SPB"/>
    <property type="match status" value="1"/>
</dbReference>
<dbReference type="Gene3D" id="1.10.260.30">
    <property type="entry name" value="Signal recognition particle, SRP54 subunit, M-domain"/>
    <property type="match status" value="1"/>
</dbReference>
<evidence type="ECO:0000256" key="1">
    <source>
        <dbReference type="ARBA" id="ARBA00005450"/>
    </source>
</evidence>
<reference evidence="12" key="2">
    <citation type="submission" date="2020-02" db="EMBL/GenBank/DDBJ databases">
        <title>Using affinity propagation clustering for identifying bacterial clades and subclades with whole-genome sequences of Francisella tularensis.</title>
        <authorList>
            <person name="Homeier-Bachmann T."/>
            <person name="Abdel-Glil M.Y."/>
            <person name="Hackbart A."/>
            <person name="Hotzel H."/>
            <person name="Tomaso H."/>
        </authorList>
    </citation>
    <scope>NUCLEOTIDE SEQUENCE</scope>
    <source>
        <strain evidence="12">15T0085</strain>
        <strain evidence="11">17T1429</strain>
    </source>
</reference>
<dbReference type="PANTHER" id="PTHR11564">
    <property type="entry name" value="SIGNAL RECOGNITION PARTICLE 54K PROTEIN SRP54"/>
    <property type="match status" value="1"/>
</dbReference>
<dbReference type="NCBIfam" id="TIGR00959">
    <property type="entry name" value="ffh"/>
    <property type="match status" value="1"/>
</dbReference>
<feature type="domain" description="SRP54-type proteins GTP-binding" evidence="10">
    <location>
        <begin position="269"/>
        <end position="282"/>
    </location>
</feature>
<dbReference type="InterPro" id="IPR022941">
    <property type="entry name" value="SRP54"/>
</dbReference>
<dbReference type="OMA" id="GMTGQDA"/>
<dbReference type="Gene3D" id="1.20.120.140">
    <property type="entry name" value="Signal recognition particle SRP54, nucleotide-binding domain"/>
    <property type="match status" value="1"/>
</dbReference>
<dbReference type="InterPro" id="IPR036891">
    <property type="entry name" value="Signal_recog_part_SRP54_M_sf"/>
</dbReference>
<evidence type="ECO:0000256" key="3">
    <source>
        <dbReference type="ARBA" id="ARBA00022801"/>
    </source>
</evidence>
<dbReference type="GO" id="GO:0008312">
    <property type="term" value="F:7S RNA binding"/>
    <property type="evidence" value="ECO:0007669"/>
    <property type="project" value="InterPro"/>
</dbReference>
<dbReference type="InterPro" id="IPR042101">
    <property type="entry name" value="SRP54_N_sf"/>
</dbReference>
<dbReference type="KEGG" id="ftc:DA46_1537"/>
<dbReference type="EMBL" id="JAAGJP010000007">
    <property type="protein sequence ID" value="NDS67844.1"/>
    <property type="molecule type" value="Genomic_DNA"/>
</dbReference>
<evidence type="ECO:0000256" key="4">
    <source>
        <dbReference type="ARBA" id="ARBA00022884"/>
    </source>
</evidence>
<evidence type="ECO:0000313" key="11">
    <source>
        <dbReference type="EMBL" id="NDR89654.1"/>
    </source>
</evidence>
<name>A0A0B3WIX3_FRATU</name>
<dbReference type="Gene3D" id="3.40.50.300">
    <property type="entry name" value="P-loop containing nucleotide triphosphate hydrolases"/>
    <property type="match status" value="1"/>
</dbReference>
<evidence type="ECO:0000259" key="10">
    <source>
        <dbReference type="PROSITE" id="PS00300"/>
    </source>
</evidence>
<evidence type="ECO:0000256" key="9">
    <source>
        <dbReference type="HAMAP-Rule" id="MF_00306"/>
    </source>
</evidence>
<sequence>MFTSLSEKLQSSFKKIKGQTSLTEENIQSALRDIRVSLLEADVALPVVKKFIANIKEKAIGEEVKKSLTPDQTFISFVKKEIEKALGEEAVPINLKTQPPAVILMAGLQGAGKTTSTAKLAKYLKEQHKKKVMVVSADVYRPAAIDQLRTLVNSLNVEFFESDASQQPEDIVTAAIKTAKTKLIDVLIIDTAGRLHIDNDMMDEIKQIHKIAKPIETFFTVDSMTGQDAAVTAKAFNDALELTGVILTKTDGDARGGAALSIREITGKPIKFLGVGEKTDALEPFHPDRVASKILGMGDVLSLIESIEQKTEKKSAEQLTKKLKSGKSFDLEDFKAQIQQMKKMGGVGSIMSKLPNMPANLPGDVGDDMFKKIEAMIDSMTPLERKKPELIKHSRKQRIIKGSGTTIQDLNKLLQQHTQMKKMMKSVIGKKGGMANLMKRMSAMQGMANMPGLFGKRK</sequence>
<accession>A0A0B3WIX3</accession>
<dbReference type="SUPFAM" id="SSF47446">
    <property type="entry name" value="Signal peptide-binding domain"/>
    <property type="match status" value="1"/>
</dbReference>
<keyword evidence="6 9" id="KW-0733">Signal recognition particle</keyword>
<keyword evidence="4 9" id="KW-0694">RNA-binding</keyword>
<feature type="binding site" evidence="9">
    <location>
        <begin position="190"/>
        <end position="194"/>
    </location>
    <ligand>
        <name>GTP</name>
        <dbReference type="ChEBI" id="CHEBI:37565"/>
    </ligand>
</feature>
<dbReference type="InterPro" id="IPR000897">
    <property type="entry name" value="SRP54_GTPase_dom"/>
</dbReference>
<dbReference type="SMART" id="SM00382">
    <property type="entry name" value="AAA"/>
    <property type="match status" value="1"/>
</dbReference>
<dbReference type="InterPro" id="IPR004780">
    <property type="entry name" value="SRP"/>
</dbReference>
<comment type="subcellular location">
    <subcellularLocation>
        <location evidence="9">Cytoplasm</location>
    </subcellularLocation>
    <text evidence="9">The SRP-RNC complex is targeted to the cytoplasmic membrane.</text>
</comment>
<dbReference type="FunFam" id="3.40.50.300:FF:000022">
    <property type="entry name" value="Signal recognition particle 54 kDa subunit"/>
    <property type="match status" value="1"/>
</dbReference>
<dbReference type="RefSeq" id="WP_003019188.1">
    <property type="nucleotide sequence ID" value="NZ_AP023459.1"/>
</dbReference>
<dbReference type="InterPro" id="IPR027417">
    <property type="entry name" value="P-loop_NTPase"/>
</dbReference>
<organism evidence="12">
    <name type="scientific">Francisella tularensis subsp. holarctica</name>
    <dbReference type="NCBI Taxonomy" id="119857"/>
    <lineage>
        <taxon>Bacteria</taxon>
        <taxon>Pseudomonadati</taxon>
        <taxon>Pseudomonadota</taxon>
        <taxon>Gammaproteobacteria</taxon>
        <taxon>Thiotrichales</taxon>
        <taxon>Francisellaceae</taxon>
        <taxon>Francisella</taxon>
    </lineage>
</organism>
<feature type="binding site" evidence="9">
    <location>
        <begin position="248"/>
        <end position="251"/>
    </location>
    <ligand>
        <name>GTP</name>
        <dbReference type="ChEBI" id="CHEBI:37565"/>
    </ligand>
</feature>
<dbReference type="EMBL" id="JAAGKH010000095">
    <property type="protein sequence ID" value="NDR89654.1"/>
    <property type="molecule type" value="Genomic_DNA"/>
</dbReference>
<keyword evidence="5 9" id="KW-0342">GTP-binding</keyword>
<comment type="caution">
    <text evidence="12">The sequence shown here is derived from an EMBL/GenBank/DDBJ whole genome shotgun (WGS) entry which is preliminary data.</text>
</comment>
<keyword evidence="9" id="KW-0963">Cytoplasm</keyword>
<dbReference type="HOGENOM" id="CLU_009301_6_0_6"/>
<dbReference type="GO" id="GO:0048500">
    <property type="term" value="C:signal recognition particle"/>
    <property type="evidence" value="ECO:0007669"/>
    <property type="project" value="UniProtKB-UniRule"/>
</dbReference>
<dbReference type="InterPro" id="IPR013822">
    <property type="entry name" value="Signal_recog_particl_SRP54_hlx"/>
</dbReference>
<evidence type="ECO:0000256" key="2">
    <source>
        <dbReference type="ARBA" id="ARBA00022741"/>
    </source>
</evidence>
<gene>
    <name evidence="9 12" type="primary">ffh</name>
    <name evidence="12" type="ORF">FWI86_01660</name>
    <name evidence="11" type="ORF">FWJ04_08840</name>
</gene>
<evidence type="ECO:0000256" key="8">
    <source>
        <dbReference type="ARBA" id="ARBA00048027"/>
    </source>
</evidence>
<keyword evidence="7 9" id="KW-0687">Ribonucleoprotein</keyword>
<evidence type="ECO:0000256" key="5">
    <source>
        <dbReference type="ARBA" id="ARBA00023134"/>
    </source>
</evidence>
<dbReference type="Pfam" id="PF02881">
    <property type="entry name" value="SRP54_N"/>
    <property type="match status" value="1"/>
</dbReference>
<dbReference type="eggNOG" id="COG0541">
    <property type="taxonomic scope" value="Bacteria"/>
</dbReference>
<dbReference type="HAMAP" id="MF_00306">
    <property type="entry name" value="SRP54"/>
    <property type="match status" value="1"/>
</dbReference>
<dbReference type="PROSITE" id="PS00300">
    <property type="entry name" value="SRP54"/>
    <property type="match status" value="1"/>
</dbReference>
<comment type="subunit">
    <text evidence="9">Part of the signal recognition particle protein translocation system, which is composed of SRP and FtsY. SRP is a ribonucleoprotein composed of Ffh and a 4.5S RNA molecule.</text>
</comment>
<evidence type="ECO:0000313" key="12">
    <source>
        <dbReference type="EMBL" id="NDS67844.1"/>
    </source>
</evidence>
<dbReference type="EC" id="3.6.5.4" evidence="9"/>
<dbReference type="PANTHER" id="PTHR11564:SF5">
    <property type="entry name" value="SIGNAL RECOGNITION PARTICLE SUBUNIT SRP54"/>
    <property type="match status" value="1"/>
</dbReference>
<dbReference type="SUPFAM" id="SSF52540">
    <property type="entry name" value="P-loop containing nucleoside triphosphate hydrolases"/>
    <property type="match status" value="1"/>
</dbReference>
<comment type="function">
    <text evidence="9">Involved in targeting and insertion of nascent membrane proteins into the cytoplasmic membrane. Binds to the hydrophobic signal sequence of the ribosome-nascent chain (RNC) as it emerges from the ribosomes. The SRP-RNC complex is then targeted to the cytoplasmic membrane where it interacts with the SRP receptor FtsY. Interaction with FtsY leads to the transfer of the RNC complex to the Sec translocase for insertion into the membrane, the hydrolysis of GTP by both Ffh and FtsY, and the dissociation of the SRP-FtsY complex into the individual components.</text>
</comment>
<comment type="catalytic activity">
    <reaction evidence="8 9">
        <text>GTP + H2O = GDP + phosphate + H(+)</text>
        <dbReference type="Rhea" id="RHEA:19669"/>
        <dbReference type="ChEBI" id="CHEBI:15377"/>
        <dbReference type="ChEBI" id="CHEBI:15378"/>
        <dbReference type="ChEBI" id="CHEBI:37565"/>
        <dbReference type="ChEBI" id="CHEBI:43474"/>
        <dbReference type="ChEBI" id="CHEBI:58189"/>
        <dbReference type="EC" id="3.6.5.4"/>
    </reaction>
</comment>
<dbReference type="SMART" id="SM00963">
    <property type="entry name" value="SRP54_N"/>
    <property type="match status" value="1"/>
</dbReference>
<dbReference type="InterPro" id="IPR004125">
    <property type="entry name" value="Signal_recog_particle_SRP54_M"/>
</dbReference>
<dbReference type="SMART" id="SM00962">
    <property type="entry name" value="SRP54"/>
    <property type="match status" value="1"/>
</dbReference>
<dbReference type="AlphaFoldDB" id="A0A0B3WIX3"/>